<dbReference type="RefSeq" id="WP_046504441.1">
    <property type="nucleotide sequence ID" value="NZ_LN831776.1"/>
</dbReference>
<dbReference type="AlphaFoldDB" id="A0A0E4CXP4"/>
<dbReference type="PATRIC" id="fig|1073571.4.peg.4466"/>
<evidence type="ECO:0000313" key="1">
    <source>
        <dbReference type="EMBL" id="CQR56576.1"/>
    </source>
</evidence>
<organism evidence="1 2">
    <name type="scientific">Paenibacillus riograndensis SBR5</name>
    <dbReference type="NCBI Taxonomy" id="1073571"/>
    <lineage>
        <taxon>Bacteria</taxon>
        <taxon>Bacillati</taxon>
        <taxon>Bacillota</taxon>
        <taxon>Bacilli</taxon>
        <taxon>Bacillales</taxon>
        <taxon>Paenibacillaceae</taxon>
        <taxon>Paenibacillus</taxon>
        <taxon>Paenibacillus sonchi group</taxon>
    </lineage>
</organism>
<protein>
    <submittedName>
        <fullName evidence="1">Uncharacterized protein</fullName>
    </submittedName>
</protein>
<dbReference type="KEGG" id="pri:PRIO_4174"/>
<name>A0A0E4CXP4_9BACL</name>
<evidence type="ECO:0000313" key="2">
    <source>
        <dbReference type="Proteomes" id="UP000033163"/>
    </source>
</evidence>
<dbReference type="EMBL" id="LN831776">
    <property type="protein sequence ID" value="CQR56576.1"/>
    <property type="molecule type" value="Genomic_DNA"/>
</dbReference>
<dbReference type="STRING" id="483937.AMQ84_16235"/>
<sequence length="162" mass="18851">MFEKRRHIRIDADGWAEDIENAQVDVVVTFPDSTRWISNFYTIKCIETMKQDYSESKVCLNGAYWCASSPVIIVDNISRERIEQVVDDLIQDGSFEYVFEYFGPVENRDMEASGYPEDFFDNNSKIDPLYVSLQAARIQQMLDQASEEVKMKIMREIFGVCL</sequence>
<reference evidence="2" key="1">
    <citation type="submission" date="2015-03" db="EMBL/GenBank/DDBJ databases">
        <authorList>
            <person name="Wibberg D."/>
        </authorList>
    </citation>
    <scope>NUCLEOTIDE SEQUENCE [LARGE SCALE GENOMIC DNA]</scope>
</reference>
<proteinExistence type="predicted"/>
<accession>A0A0E4CXP4</accession>
<gene>
    <name evidence="1" type="ORF">PRIO_4174</name>
</gene>
<dbReference type="Proteomes" id="UP000033163">
    <property type="component" value="Chromosome I"/>
</dbReference>
<dbReference type="HOGENOM" id="CLU_138508_0_0_9"/>